<dbReference type="CDD" id="cd06154">
    <property type="entry name" value="YjgF_YER057c_UK114_like_6"/>
    <property type="match status" value="1"/>
</dbReference>
<evidence type="ECO:0000313" key="1">
    <source>
        <dbReference type="EMBL" id="BBA44600.1"/>
    </source>
</evidence>
<reference evidence="1" key="2">
    <citation type="journal article" date="2017" name="Genome Announc.">
        <title>High-Quality Draft Genome Sequence of Burkholderia contaminans CH-1, a Gram-Negative Bacterium That Metabolizes 2-Azahypoxanthine, a Plant Growth-Regulating Compound.</title>
        <authorList>
            <person name="Choi J.-H."/>
            <person name="Sugiura H."/>
            <person name="Moriuchi R."/>
            <person name="Kawagishi H."/>
            <person name="Dohra H."/>
        </authorList>
    </citation>
    <scope>NUCLEOTIDE SEQUENCE</scope>
    <source>
        <strain evidence="1">CH-1</strain>
    </source>
</reference>
<protein>
    <submittedName>
        <fullName evidence="1">Uncharacterized protein</fullName>
    </submittedName>
</protein>
<accession>A0A250LJ48</accession>
<dbReference type="Pfam" id="PF01042">
    <property type="entry name" value="Ribonuc_L-PSP"/>
    <property type="match status" value="1"/>
</dbReference>
<dbReference type="InterPro" id="IPR006175">
    <property type="entry name" value="YjgF/YER057c/UK114"/>
</dbReference>
<dbReference type="SUPFAM" id="SSF55298">
    <property type="entry name" value="YjgF-like"/>
    <property type="match status" value="1"/>
</dbReference>
<name>A0A250LJ48_9BURK</name>
<proteinExistence type="predicted"/>
<dbReference type="PANTHER" id="PTHR43857">
    <property type="entry name" value="BLR7761 PROTEIN"/>
    <property type="match status" value="1"/>
</dbReference>
<sequence length="132" mass="14228">MYLNLTGGIFKMRKRISTGSPWEPKVGYSRAVVVDNTIYISGTAGKGADVYAQTRDALATIDRVLADSGFSLSDVVQSRLVVADFDNWEAAARAHGEIYGDIRPAFSLVHALPFVDPDILVEVEAIAVRAAA</sequence>
<dbReference type="Gene3D" id="3.30.1330.40">
    <property type="entry name" value="RutC-like"/>
    <property type="match status" value="1"/>
</dbReference>
<gene>
    <name evidence="1" type="ORF">BCCH1_71040</name>
</gene>
<dbReference type="EMBL" id="AP018359">
    <property type="protein sequence ID" value="BBA44600.1"/>
    <property type="molecule type" value="Genomic_DNA"/>
</dbReference>
<dbReference type="PANTHER" id="PTHR43857:SF1">
    <property type="entry name" value="YJGH FAMILY PROTEIN"/>
    <property type="match status" value="1"/>
</dbReference>
<dbReference type="AlphaFoldDB" id="A0A250LJ48"/>
<dbReference type="InterPro" id="IPR035959">
    <property type="entry name" value="RutC-like_sf"/>
</dbReference>
<reference evidence="1" key="1">
    <citation type="journal article" date="2016" name="Biosci. Biotechnol. Biochem.">
        <title>Bioconversion of AHX to AOH by resting cells of Burkholderia contaminans CH-1.</title>
        <authorList>
            <person name="Choi J.H."/>
            <person name="Kikuchi A."/>
            <person name="Pumkaeo P."/>
            <person name="Hirai H."/>
            <person name="Tokuyama S."/>
            <person name="Kawagishi H."/>
        </authorList>
    </citation>
    <scope>NUCLEOTIDE SEQUENCE</scope>
    <source>
        <strain evidence="1">CH-1</strain>
    </source>
</reference>
<organism evidence="1">
    <name type="scientific">Burkholderia contaminans</name>
    <dbReference type="NCBI Taxonomy" id="488447"/>
    <lineage>
        <taxon>Bacteria</taxon>
        <taxon>Pseudomonadati</taxon>
        <taxon>Pseudomonadota</taxon>
        <taxon>Betaproteobacteria</taxon>
        <taxon>Burkholderiales</taxon>
        <taxon>Burkholderiaceae</taxon>
        <taxon>Burkholderia</taxon>
        <taxon>Burkholderia cepacia complex</taxon>
    </lineage>
</organism>